<reference evidence="4 5" key="1">
    <citation type="journal article" date="2019" name="Int. J. Syst. Evol. Microbiol.">
        <title>The Global Catalogue of Microorganisms (GCM) 10K type strain sequencing project: providing services to taxonomists for standard genome sequencing and annotation.</title>
        <authorList>
            <consortium name="The Broad Institute Genomics Platform"/>
            <consortium name="The Broad Institute Genome Sequencing Center for Infectious Disease"/>
            <person name="Wu L."/>
            <person name="Ma J."/>
        </authorList>
    </citation>
    <scope>NUCLEOTIDE SEQUENCE [LARGE SCALE GENOMIC DNA]</scope>
    <source>
        <strain evidence="4 5">GX26</strain>
    </source>
</reference>
<dbReference type="InterPro" id="IPR000644">
    <property type="entry name" value="CBS_dom"/>
</dbReference>
<accession>A0ABD5VKQ6</accession>
<dbReference type="InterPro" id="IPR051257">
    <property type="entry name" value="Diverse_CBS-Domain"/>
</dbReference>
<dbReference type="RefSeq" id="WP_336351579.1">
    <property type="nucleotide sequence ID" value="NZ_JAZAQL010000003.1"/>
</dbReference>
<dbReference type="CDD" id="cd09836">
    <property type="entry name" value="CBS_pair_arch"/>
    <property type="match status" value="1"/>
</dbReference>
<dbReference type="SUPFAM" id="SSF54631">
    <property type="entry name" value="CBS-domain pair"/>
    <property type="match status" value="1"/>
</dbReference>
<dbReference type="Proteomes" id="UP001596395">
    <property type="component" value="Unassembled WGS sequence"/>
</dbReference>
<feature type="domain" description="CBS" evidence="3">
    <location>
        <begin position="75"/>
        <end position="132"/>
    </location>
</feature>
<evidence type="ECO:0000313" key="4">
    <source>
        <dbReference type="EMBL" id="MFC6954642.1"/>
    </source>
</evidence>
<dbReference type="InterPro" id="IPR046342">
    <property type="entry name" value="CBS_dom_sf"/>
</dbReference>
<evidence type="ECO:0000256" key="1">
    <source>
        <dbReference type="ARBA" id="ARBA00023122"/>
    </source>
</evidence>
<feature type="domain" description="CBS" evidence="3">
    <location>
        <begin position="10"/>
        <end position="68"/>
    </location>
</feature>
<dbReference type="SMART" id="SM00116">
    <property type="entry name" value="CBS"/>
    <property type="match status" value="2"/>
</dbReference>
<dbReference type="Pfam" id="PF00571">
    <property type="entry name" value="CBS"/>
    <property type="match status" value="2"/>
</dbReference>
<dbReference type="PANTHER" id="PTHR43080">
    <property type="entry name" value="CBS DOMAIN-CONTAINING PROTEIN CBSX3, MITOCHONDRIAL"/>
    <property type="match status" value="1"/>
</dbReference>
<dbReference type="AlphaFoldDB" id="A0ABD5VKQ6"/>
<protein>
    <submittedName>
        <fullName evidence="4">CBS domain-containing protein</fullName>
    </submittedName>
</protein>
<dbReference type="Gene3D" id="3.10.580.10">
    <property type="entry name" value="CBS-domain"/>
    <property type="match status" value="1"/>
</dbReference>
<name>A0ABD5VKQ6_9EURY</name>
<proteinExistence type="predicted"/>
<keyword evidence="5" id="KW-1185">Reference proteome</keyword>
<evidence type="ECO:0000256" key="2">
    <source>
        <dbReference type="PROSITE-ProRule" id="PRU00703"/>
    </source>
</evidence>
<evidence type="ECO:0000313" key="5">
    <source>
        <dbReference type="Proteomes" id="UP001596395"/>
    </source>
</evidence>
<dbReference type="EMBL" id="JBHSXN010000003">
    <property type="protein sequence ID" value="MFC6954642.1"/>
    <property type="molecule type" value="Genomic_DNA"/>
</dbReference>
<evidence type="ECO:0000259" key="3">
    <source>
        <dbReference type="PROSITE" id="PS51371"/>
    </source>
</evidence>
<gene>
    <name evidence="4" type="ORF">ACFQGB_17390</name>
</gene>
<dbReference type="PROSITE" id="PS51371">
    <property type="entry name" value="CBS"/>
    <property type="match status" value="2"/>
</dbReference>
<dbReference type="PANTHER" id="PTHR43080:SF2">
    <property type="entry name" value="CBS DOMAIN-CONTAINING PROTEIN"/>
    <property type="match status" value="1"/>
</dbReference>
<keyword evidence="1 2" id="KW-0129">CBS domain</keyword>
<sequence>MDDVFVAQLMTSDPKTVSPDTLVEDAANMMLEAGIGSVLVVDDDDSLEGILTTTDFVKIVAERKPKDQTPVSEYMSTDVLTTDAQEPIEQVADRLIEAGIHHLPVVGDDGVPMGIITTTDLAAYVSSVRNPSPA</sequence>
<comment type="caution">
    <text evidence="4">The sequence shown here is derived from an EMBL/GenBank/DDBJ whole genome shotgun (WGS) entry which is preliminary data.</text>
</comment>
<organism evidence="4 5">
    <name type="scientific">Halorubellus litoreus</name>
    <dbReference type="NCBI Taxonomy" id="755308"/>
    <lineage>
        <taxon>Archaea</taxon>
        <taxon>Methanobacteriati</taxon>
        <taxon>Methanobacteriota</taxon>
        <taxon>Stenosarchaea group</taxon>
        <taxon>Halobacteria</taxon>
        <taxon>Halobacteriales</taxon>
        <taxon>Halorubellaceae</taxon>
        <taxon>Halorubellus</taxon>
    </lineage>
</organism>